<gene>
    <name evidence="1" type="ORF">Tco_0954430</name>
</gene>
<evidence type="ECO:0000313" key="1">
    <source>
        <dbReference type="EMBL" id="GJT45715.1"/>
    </source>
</evidence>
<sequence>MNPLISQQRALDDALVAPDDRVKIGRCNMRIDPNKTQKETTYQVVPDTLKLSPCYNAFLITVDVKIGIEVFHEVLQICPRLPNQVFVEPPSREDTVSFIKEISYRGC</sequence>
<dbReference type="Proteomes" id="UP001151760">
    <property type="component" value="Unassembled WGS sequence"/>
</dbReference>
<dbReference type="EMBL" id="BQNB010015925">
    <property type="protein sequence ID" value="GJT45715.1"/>
    <property type="molecule type" value="Genomic_DNA"/>
</dbReference>
<proteinExistence type="predicted"/>
<keyword evidence="2" id="KW-1185">Reference proteome</keyword>
<organism evidence="1 2">
    <name type="scientific">Tanacetum coccineum</name>
    <dbReference type="NCBI Taxonomy" id="301880"/>
    <lineage>
        <taxon>Eukaryota</taxon>
        <taxon>Viridiplantae</taxon>
        <taxon>Streptophyta</taxon>
        <taxon>Embryophyta</taxon>
        <taxon>Tracheophyta</taxon>
        <taxon>Spermatophyta</taxon>
        <taxon>Magnoliopsida</taxon>
        <taxon>eudicotyledons</taxon>
        <taxon>Gunneridae</taxon>
        <taxon>Pentapetalae</taxon>
        <taxon>asterids</taxon>
        <taxon>campanulids</taxon>
        <taxon>Asterales</taxon>
        <taxon>Asteraceae</taxon>
        <taxon>Asteroideae</taxon>
        <taxon>Anthemideae</taxon>
        <taxon>Anthemidinae</taxon>
        <taxon>Tanacetum</taxon>
    </lineage>
</organism>
<reference evidence="1" key="1">
    <citation type="journal article" date="2022" name="Int. J. Mol. Sci.">
        <title>Draft Genome of Tanacetum Coccineum: Genomic Comparison of Closely Related Tanacetum-Family Plants.</title>
        <authorList>
            <person name="Yamashiro T."/>
            <person name="Shiraishi A."/>
            <person name="Nakayama K."/>
            <person name="Satake H."/>
        </authorList>
    </citation>
    <scope>NUCLEOTIDE SEQUENCE</scope>
</reference>
<name>A0ABQ5E2R4_9ASTR</name>
<protein>
    <submittedName>
        <fullName evidence="1">Uncharacterized protein</fullName>
    </submittedName>
</protein>
<comment type="caution">
    <text evidence="1">The sequence shown here is derived from an EMBL/GenBank/DDBJ whole genome shotgun (WGS) entry which is preliminary data.</text>
</comment>
<reference evidence="1" key="2">
    <citation type="submission" date="2022-01" db="EMBL/GenBank/DDBJ databases">
        <authorList>
            <person name="Yamashiro T."/>
            <person name="Shiraishi A."/>
            <person name="Satake H."/>
            <person name="Nakayama K."/>
        </authorList>
    </citation>
    <scope>NUCLEOTIDE SEQUENCE</scope>
</reference>
<evidence type="ECO:0000313" key="2">
    <source>
        <dbReference type="Proteomes" id="UP001151760"/>
    </source>
</evidence>
<accession>A0ABQ5E2R4</accession>